<feature type="transmembrane region" description="Helical" evidence="2">
    <location>
        <begin position="140"/>
        <end position="162"/>
    </location>
</feature>
<feature type="transmembrane region" description="Helical" evidence="2">
    <location>
        <begin position="280"/>
        <end position="297"/>
    </location>
</feature>
<feature type="transmembrane region" description="Helical" evidence="2">
    <location>
        <begin position="40"/>
        <end position="58"/>
    </location>
</feature>
<dbReference type="InterPro" id="IPR010266">
    <property type="entry name" value="NnrS"/>
</dbReference>
<evidence type="ECO:0000256" key="1">
    <source>
        <dbReference type="SAM" id="MobiDB-lite"/>
    </source>
</evidence>
<keyword evidence="2" id="KW-0472">Membrane</keyword>
<feature type="transmembrane region" description="Helical" evidence="2">
    <location>
        <begin position="408"/>
        <end position="426"/>
    </location>
</feature>
<feature type="transmembrane region" description="Helical" evidence="2">
    <location>
        <begin position="247"/>
        <end position="268"/>
    </location>
</feature>
<dbReference type="Pfam" id="PF05940">
    <property type="entry name" value="NnrS"/>
    <property type="match status" value="1"/>
</dbReference>
<name>A0ABU9CCX8_9BURK</name>
<sequence length="442" mass="45905">MIPLQPAPAGLPSGTIGGRRSRSAARSGPFARLLDAPHRLAFFAAAVLMGASALWWGLALVARAAGVAVPWAVNPGTAHALAMGFGFMPLFMLGFMFTAGPRWLGHAAVPARQLRVPVGFIGLGWVAAFAGFHLSPALAALGLAAVAVGFALGTGLFGLMLLESRMQQPAGDRDHATLVLLGCFVGVVALWIAAVAVALRADAVARAAMHAALWGCFGLVFVSVAHRMIPFFTAAAVPALDAWKPRALLGILALLVAVQAPFAAAEVLAGGQLPPGPAGLRAAIELPGGALLLWLAIRWGLVQSLRIRLLAMLHMGFFWLGVAFTLGGVSHALISLSDGAVSLGLAPLHALTMGYLGSTLFSMATRVACGHSGRTLVADNWTWMMFWALQAGIVARVVAALVPAAATPLTLFAAQCWFAAMAAWAVRHGRWFLAPRLDGQPG</sequence>
<feature type="region of interest" description="Disordered" evidence="1">
    <location>
        <begin position="1"/>
        <end position="23"/>
    </location>
</feature>
<comment type="caution">
    <text evidence="3">The sequence shown here is derived from an EMBL/GenBank/DDBJ whole genome shotgun (WGS) entry which is preliminary data.</text>
</comment>
<proteinExistence type="predicted"/>
<dbReference type="Proteomes" id="UP001365405">
    <property type="component" value="Unassembled WGS sequence"/>
</dbReference>
<organism evidence="3 4">
    <name type="scientific">Pseudaquabacterium inlustre</name>
    <dbReference type="NCBI Taxonomy" id="2984192"/>
    <lineage>
        <taxon>Bacteria</taxon>
        <taxon>Pseudomonadati</taxon>
        <taxon>Pseudomonadota</taxon>
        <taxon>Betaproteobacteria</taxon>
        <taxon>Burkholderiales</taxon>
        <taxon>Sphaerotilaceae</taxon>
        <taxon>Pseudaquabacterium</taxon>
    </lineage>
</organism>
<feature type="transmembrane region" description="Helical" evidence="2">
    <location>
        <begin position="116"/>
        <end position="134"/>
    </location>
</feature>
<dbReference type="RefSeq" id="WP_341409413.1">
    <property type="nucleotide sequence ID" value="NZ_JBBUTH010000003.1"/>
</dbReference>
<evidence type="ECO:0000256" key="2">
    <source>
        <dbReference type="SAM" id="Phobius"/>
    </source>
</evidence>
<feature type="transmembrane region" description="Helical" evidence="2">
    <location>
        <begin position="211"/>
        <end position="235"/>
    </location>
</feature>
<keyword evidence="4" id="KW-1185">Reference proteome</keyword>
<evidence type="ECO:0000313" key="3">
    <source>
        <dbReference type="EMBL" id="MEK8049733.1"/>
    </source>
</evidence>
<feature type="transmembrane region" description="Helical" evidence="2">
    <location>
        <begin position="309"/>
        <end position="334"/>
    </location>
</feature>
<feature type="transmembrane region" description="Helical" evidence="2">
    <location>
        <begin position="381"/>
        <end position="402"/>
    </location>
</feature>
<reference evidence="3 4" key="1">
    <citation type="submission" date="2024-04" db="EMBL/GenBank/DDBJ databases">
        <title>Novel species of the genus Ideonella isolated from streams.</title>
        <authorList>
            <person name="Lu H."/>
        </authorList>
    </citation>
    <scope>NUCLEOTIDE SEQUENCE [LARGE SCALE GENOMIC DNA]</scope>
    <source>
        <strain evidence="3 4">DXS22W</strain>
    </source>
</reference>
<keyword evidence="2" id="KW-1133">Transmembrane helix</keyword>
<evidence type="ECO:0000313" key="4">
    <source>
        <dbReference type="Proteomes" id="UP001365405"/>
    </source>
</evidence>
<dbReference type="EMBL" id="JBBUTH010000003">
    <property type="protein sequence ID" value="MEK8049733.1"/>
    <property type="molecule type" value="Genomic_DNA"/>
</dbReference>
<keyword evidence="2" id="KW-0812">Transmembrane</keyword>
<feature type="transmembrane region" description="Helical" evidence="2">
    <location>
        <begin position="78"/>
        <end position="104"/>
    </location>
</feature>
<accession>A0ABU9CCX8</accession>
<feature type="transmembrane region" description="Helical" evidence="2">
    <location>
        <begin position="346"/>
        <end position="369"/>
    </location>
</feature>
<gene>
    <name evidence="3" type="ORF">AACH10_05760</name>
</gene>
<protein>
    <submittedName>
        <fullName evidence="3">NnrS family protein</fullName>
    </submittedName>
</protein>
<feature type="transmembrane region" description="Helical" evidence="2">
    <location>
        <begin position="178"/>
        <end position="199"/>
    </location>
</feature>